<dbReference type="CDD" id="cd17546">
    <property type="entry name" value="REC_hyHK_CKI1_RcsC-like"/>
    <property type="match status" value="1"/>
</dbReference>
<dbReference type="InterPro" id="IPR003661">
    <property type="entry name" value="HisK_dim/P_dom"/>
</dbReference>
<dbReference type="InterPro" id="IPR011006">
    <property type="entry name" value="CheY-like_superfamily"/>
</dbReference>
<evidence type="ECO:0000256" key="2">
    <source>
        <dbReference type="PROSITE-ProRule" id="PRU00169"/>
    </source>
</evidence>
<dbReference type="Pfam" id="PF00072">
    <property type="entry name" value="Response_reg"/>
    <property type="match status" value="1"/>
</dbReference>
<dbReference type="OrthoDB" id="21225at2759"/>
<dbReference type="PANTHER" id="PTHR43719:SF28">
    <property type="entry name" value="PEROXIDE STRESS-ACTIVATED HISTIDINE KINASE MAK1-RELATED"/>
    <property type="match status" value="1"/>
</dbReference>
<evidence type="ECO:0000313" key="4">
    <source>
        <dbReference type="EMBL" id="CAG5140420.1"/>
    </source>
</evidence>
<feature type="modified residue" description="4-aspartylphosphate" evidence="2">
    <location>
        <position position="938"/>
    </location>
</feature>
<dbReference type="InterPro" id="IPR036890">
    <property type="entry name" value="HATPase_C_sf"/>
</dbReference>
<dbReference type="GO" id="GO:0000155">
    <property type="term" value="F:phosphorelay sensor kinase activity"/>
    <property type="evidence" value="ECO:0007669"/>
    <property type="project" value="InterPro"/>
</dbReference>
<dbReference type="GeneID" id="67018996"/>
<keyword evidence="5" id="KW-1185">Reference proteome</keyword>
<evidence type="ECO:0000256" key="1">
    <source>
        <dbReference type="ARBA" id="ARBA00022553"/>
    </source>
</evidence>
<protein>
    <recommendedName>
        <fullName evidence="3">Response regulatory domain-containing protein</fullName>
    </recommendedName>
</protein>
<dbReference type="Gene3D" id="3.40.50.2300">
    <property type="match status" value="1"/>
</dbReference>
<dbReference type="Gene3D" id="3.30.565.10">
    <property type="entry name" value="Histidine kinase-like ATPase, C-terminal domain"/>
    <property type="match status" value="1"/>
</dbReference>
<dbReference type="InterPro" id="IPR036097">
    <property type="entry name" value="HisK_dim/P_sf"/>
</dbReference>
<dbReference type="SMART" id="SM00388">
    <property type="entry name" value="HisKA"/>
    <property type="match status" value="1"/>
</dbReference>
<dbReference type="SUPFAM" id="SSF55874">
    <property type="entry name" value="ATPase domain of HSP90 chaperone/DNA topoisomerase II/histidine kinase"/>
    <property type="match status" value="1"/>
</dbReference>
<dbReference type="SUPFAM" id="SSF55781">
    <property type="entry name" value="GAF domain-like"/>
    <property type="match status" value="1"/>
</dbReference>
<dbReference type="Proteomes" id="UP000676310">
    <property type="component" value="Unassembled WGS sequence"/>
</dbReference>
<feature type="domain" description="Response regulatory" evidence="3">
    <location>
        <begin position="873"/>
        <end position="1008"/>
    </location>
</feature>
<reference evidence="4" key="1">
    <citation type="submission" date="2021-05" db="EMBL/GenBank/DDBJ databases">
        <authorList>
            <person name="Stam R."/>
        </authorList>
    </citation>
    <scope>NUCLEOTIDE SEQUENCE</scope>
    <source>
        <strain evidence="4">CS162</strain>
    </source>
</reference>
<accession>A0A8J2N1L8</accession>
<gene>
    <name evidence="4" type="ORF">ALTATR162_LOCUS704</name>
</gene>
<comment type="caution">
    <text evidence="4">The sequence shown here is derived from an EMBL/GenBank/DDBJ whole genome shotgun (WGS) entry which is preliminary data.</text>
</comment>
<evidence type="ECO:0000313" key="5">
    <source>
        <dbReference type="Proteomes" id="UP000676310"/>
    </source>
</evidence>
<dbReference type="PANTHER" id="PTHR43719">
    <property type="entry name" value="TWO-COMPONENT HISTIDINE KINASE"/>
    <property type="match status" value="1"/>
</dbReference>
<dbReference type="Gene3D" id="3.30.450.40">
    <property type="match status" value="1"/>
</dbReference>
<dbReference type="SMART" id="SM00448">
    <property type="entry name" value="REC"/>
    <property type="match status" value="1"/>
</dbReference>
<dbReference type="InterPro" id="IPR029016">
    <property type="entry name" value="GAF-like_dom_sf"/>
</dbReference>
<dbReference type="PROSITE" id="PS50110">
    <property type="entry name" value="RESPONSE_REGULATORY"/>
    <property type="match status" value="1"/>
</dbReference>
<dbReference type="CDD" id="cd00082">
    <property type="entry name" value="HisKA"/>
    <property type="match status" value="1"/>
</dbReference>
<dbReference type="SUPFAM" id="SSF47384">
    <property type="entry name" value="Homodimeric domain of signal transducing histidine kinase"/>
    <property type="match status" value="1"/>
</dbReference>
<dbReference type="RefSeq" id="XP_043164233.1">
    <property type="nucleotide sequence ID" value="XM_043308298.1"/>
</dbReference>
<keyword evidence="1 2" id="KW-0597">Phosphoprotein</keyword>
<dbReference type="InterPro" id="IPR001789">
    <property type="entry name" value="Sig_transdc_resp-reg_receiver"/>
</dbReference>
<dbReference type="Gene3D" id="1.10.287.130">
    <property type="match status" value="1"/>
</dbReference>
<name>A0A8J2N1L8_9PLEO</name>
<proteinExistence type="predicted"/>
<dbReference type="InterPro" id="IPR050956">
    <property type="entry name" value="2C_system_His_kinase"/>
</dbReference>
<evidence type="ECO:0000259" key="3">
    <source>
        <dbReference type="PROSITE" id="PS50110"/>
    </source>
</evidence>
<sequence>MHLTGGERAAFFPKADAAVLASRHSPPATSERPTTTAPILDLENAEKPLDPWTPEQVTAVYPGHHDLWTPAPIPAKAQCPSQCYANRYLFPVLTRNERLRLTLLYYYTRGAFEDVELMSRLQEKVYLAHETIGWEFVIAGLLNHSTYTRMVTVNLPLAILPRRESTCAHTINQPPGTVFALQNMANDWRFEKSPHVEQGGLRAYAGVPLRFETEFGEHVAFGSLCVASNSPQEPLSKTVQQALARLADWIVADLVHSARSRRQRERRRMLELLSQAQQQCDDHVNMEEAIPRMLEEVYLNTEVSINQTIDSQIILGGGVKFRTSELEQGLWEDTAYFDYAIEKLNHLDMTAPHAVRAIAAQCTTQRAAMFLVVASNDLKMVFDDIDSCGFVLMHSYMQAILCQYWQGRALQEALSAKETFLRGITHQLRTPIHGILGSVELLTEELKSRNVVPSTAASSPTASPDIEQLDPYTYIKTIKTSARELISTVNSLIKLNQWADIAQAERVLTMHTISEIEDALLKETILGLSDDLSTRPSIVMQHRLPTSCDLLTIDMRVFLDCIQPLMVNAAQNAAGGMVAVTLSVTEGCRSLVVDVEHSGRTASKGNYDRVFDAHEKIDLSGTESTLRLTLASKAATLLGGEITLVGSSQGPGSHIKATFNEPICASSLPRSRAVKDKFTRLPPTFHHLASESSTSSLGHYFTQYLSSAGWSASKELHNSFVIVDYTPNLAELYRHTSSIDAEQVAICLVPECACFLDFHTERVRRQGNVVYVQGPFLSETFEQALEHADVISAGFRSSTPDTAVCAAGGVAIEQFSPSAASHTSRRPSFPSERGSIFPEKLQTELAQSVRNLRIQTRHSSTTTQVSTASSKPLTLLVDDNAVNLRLLEMYCSRRGIPFRSAKDGHQAVNIFSDALIPKYDPLLRQYLPQQPFKLILMDLQMPVCDGIDATKQIRRLEKQHKHERSVLFIVTGQDSSNDRKAADEAGADEFLTKPVGPKVLDQWVKKWFPELES</sequence>
<dbReference type="SUPFAM" id="SSF52172">
    <property type="entry name" value="CheY-like"/>
    <property type="match status" value="1"/>
</dbReference>
<dbReference type="EMBL" id="CAJRGZ010000015">
    <property type="protein sequence ID" value="CAG5140420.1"/>
    <property type="molecule type" value="Genomic_DNA"/>
</dbReference>
<organism evidence="4 5">
    <name type="scientific">Alternaria atra</name>
    <dbReference type="NCBI Taxonomy" id="119953"/>
    <lineage>
        <taxon>Eukaryota</taxon>
        <taxon>Fungi</taxon>
        <taxon>Dikarya</taxon>
        <taxon>Ascomycota</taxon>
        <taxon>Pezizomycotina</taxon>
        <taxon>Dothideomycetes</taxon>
        <taxon>Pleosporomycetidae</taxon>
        <taxon>Pleosporales</taxon>
        <taxon>Pleosporineae</taxon>
        <taxon>Pleosporaceae</taxon>
        <taxon>Alternaria</taxon>
        <taxon>Alternaria sect. Ulocladioides</taxon>
    </lineage>
</organism>
<dbReference type="Pfam" id="PF00512">
    <property type="entry name" value="HisKA"/>
    <property type="match status" value="1"/>
</dbReference>
<dbReference type="AlphaFoldDB" id="A0A8J2N1L8"/>